<accession>A0A9P5TW80</accession>
<dbReference type="EMBL" id="JADNYJ010000001">
    <property type="protein sequence ID" value="KAF8914432.1"/>
    <property type="molecule type" value="Genomic_DNA"/>
</dbReference>
<dbReference type="OrthoDB" id="3045137at2759"/>
<gene>
    <name evidence="3" type="ORF">CPB84DRAFT_1626655</name>
</gene>
<protein>
    <recommendedName>
        <fullName evidence="2">Nephrocystin 3-like N-terminal domain-containing protein</fullName>
    </recommendedName>
</protein>
<keyword evidence="4" id="KW-1185">Reference proteome</keyword>
<proteinExistence type="predicted"/>
<feature type="domain" description="Nephrocystin 3-like N-terminal" evidence="2">
    <location>
        <begin position="2"/>
        <end position="85"/>
    </location>
</feature>
<evidence type="ECO:0000313" key="3">
    <source>
        <dbReference type="EMBL" id="KAF8914432.1"/>
    </source>
</evidence>
<feature type="non-terminal residue" evidence="3">
    <location>
        <position position="1"/>
    </location>
</feature>
<organism evidence="3 4">
    <name type="scientific">Gymnopilus junonius</name>
    <name type="common">Spectacular rustgill mushroom</name>
    <name type="synonym">Gymnopilus spectabilis subsp. junonius</name>
    <dbReference type="NCBI Taxonomy" id="109634"/>
    <lineage>
        <taxon>Eukaryota</taxon>
        <taxon>Fungi</taxon>
        <taxon>Dikarya</taxon>
        <taxon>Basidiomycota</taxon>
        <taxon>Agaricomycotina</taxon>
        <taxon>Agaricomycetes</taxon>
        <taxon>Agaricomycetidae</taxon>
        <taxon>Agaricales</taxon>
        <taxon>Agaricineae</taxon>
        <taxon>Hymenogastraceae</taxon>
        <taxon>Gymnopilus</taxon>
    </lineage>
</organism>
<feature type="non-terminal residue" evidence="3">
    <location>
        <position position="94"/>
    </location>
</feature>
<dbReference type="Pfam" id="PF24883">
    <property type="entry name" value="NPHP3_N"/>
    <property type="match status" value="1"/>
</dbReference>
<comment type="caution">
    <text evidence="3">The sequence shown here is derived from an EMBL/GenBank/DDBJ whole genome shotgun (WGS) entry which is preliminary data.</text>
</comment>
<dbReference type="AlphaFoldDB" id="A0A9P5TW80"/>
<evidence type="ECO:0000259" key="2">
    <source>
        <dbReference type="Pfam" id="PF24883"/>
    </source>
</evidence>
<sequence length="94" mass="10199">LFGLAGVGKSAILRTVAQVLSEQSLLLGSFSFFRSATGPNNPDNLVATLAYQLATSIPITRPYIKKVMDENPLIFSLSLWEQAQALLISPIHQV</sequence>
<dbReference type="Proteomes" id="UP000724874">
    <property type="component" value="Unassembled WGS sequence"/>
</dbReference>
<evidence type="ECO:0000313" key="4">
    <source>
        <dbReference type="Proteomes" id="UP000724874"/>
    </source>
</evidence>
<name>A0A9P5TW80_GYMJU</name>
<evidence type="ECO:0000256" key="1">
    <source>
        <dbReference type="ARBA" id="ARBA00022737"/>
    </source>
</evidence>
<reference evidence="3" key="1">
    <citation type="submission" date="2020-11" db="EMBL/GenBank/DDBJ databases">
        <authorList>
            <consortium name="DOE Joint Genome Institute"/>
            <person name="Ahrendt S."/>
            <person name="Riley R."/>
            <person name="Andreopoulos W."/>
            <person name="LaButti K."/>
            <person name="Pangilinan J."/>
            <person name="Ruiz-duenas F.J."/>
            <person name="Barrasa J.M."/>
            <person name="Sanchez-Garcia M."/>
            <person name="Camarero S."/>
            <person name="Miyauchi S."/>
            <person name="Serrano A."/>
            <person name="Linde D."/>
            <person name="Babiker R."/>
            <person name="Drula E."/>
            <person name="Ayuso-Fernandez I."/>
            <person name="Pacheco R."/>
            <person name="Padilla G."/>
            <person name="Ferreira P."/>
            <person name="Barriuso J."/>
            <person name="Kellner H."/>
            <person name="Castanera R."/>
            <person name="Alfaro M."/>
            <person name="Ramirez L."/>
            <person name="Pisabarro A.G."/>
            <person name="Kuo A."/>
            <person name="Tritt A."/>
            <person name="Lipzen A."/>
            <person name="He G."/>
            <person name="Yan M."/>
            <person name="Ng V."/>
            <person name="Cullen D."/>
            <person name="Martin F."/>
            <person name="Rosso M.-N."/>
            <person name="Henrissat B."/>
            <person name="Hibbett D."/>
            <person name="Martinez A.T."/>
            <person name="Grigoriev I.V."/>
        </authorList>
    </citation>
    <scope>NUCLEOTIDE SEQUENCE</scope>
    <source>
        <strain evidence="3">AH 44721</strain>
    </source>
</reference>
<keyword evidence="1" id="KW-0677">Repeat</keyword>
<dbReference type="InterPro" id="IPR056884">
    <property type="entry name" value="NPHP3-like_N"/>
</dbReference>